<comment type="function">
    <text evidence="5">Acetylates the N-terminal alanine of ribosomal protein bS18.</text>
</comment>
<sequence length="154" mass="18074">MYCLKEELPIESAAEKLWQLCENAYEHGSPWSLEQFSVDLQQEVMDYLVKIEEDEWQGFISYQQILDEVDISHIVVQKKLQGMGVGSQLLDQAIQLFKEQGIKTVFLEVRASNYAAQQLYLKKKFETLSRRKKYYTRPVEDGIVMCLKIKEVEQ</sequence>
<dbReference type="EMBL" id="NIBQ01000001">
    <property type="protein sequence ID" value="OUZ35712.1"/>
    <property type="molecule type" value="Genomic_DNA"/>
</dbReference>
<dbReference type="Gene3D" id="3.40.630.30">
    <property type="match status" value="1"/>
</dbReference>
<dbReference type="Proteomes" id="UP000196151">
    <property type="component" value="Chromosome"/>
</dbReference>
<dbReference type="EC" id="2.3.1.266" evidence="5"/>
<dbReference type="SUPFAM" id="SSF55729">
    <property type="entry name" value="Acyl-CoA N-acyltransferases (Nat)"/>
    <property type="match status" value="1"/>
</dbReference>
<reference evidence="7" key="1">
    <citation type="submission" date="2017-05" db="EMBL/GenBank/DDBJ databases">
        <title>The Genome Sequence of Enterococcus sp. 9D6_DIV0238.</title>
        <authorList>
            <consortium name="The Broad Institute Genomics Platform"/>
            <consortium name="The Broad Institute Genomic Center for Infectious Diseases"/>
            <person name="Earl A."/>
            <person name="Manson A."/>
            <person name="Schwartman J."/>
            <person name="Gilmore M."/>
            <person name="Abouelleil A."/>
            <person name="Cao P."/>
            <person name="Chapman S."/>
            <person name="Cusick C."/>
            <person name="Shea T."/>
            <person name="Young S."/>
            <person name="Neafsey D."/>
            <person name="Nusbaum C."/>
            <person name="Birren B."/>
        </authorList>
    </citation>
    <scope>NUCLEOTIDE SEQUENCE [LARGE SCALE GENOMIC DNA]</scope>
    <source>
        <strain evidence="7">9D6_DIV0238</strain>
    </source>
</reference>
<dbReference type="PANTHER" id="PTHR43420:SF44">
    <property type="entry name" value="ACETYLTRANSFERASE YPEA"/>
    <property type="match status" value="1"/>
</dbReference>
<dbReference type="GO" id="GO:0005737">
    <property type="term" value="C:cytoplasm"/>
    <property type="evidence" value="ECO:0007669"/>
    <property type="project" value="UniProtKB-SubCell"/>
</dbReference>
<comment type="similarity">
    <text evidence="1 5">Belongs to the acetyltransferase family. RimI subfamily.</text>
</comment>
<evidence type="ECO:0000256" key="5">
    <source>
        <dbReference type="RuleBase" id="RU363094"/>
    </source>
</evidence>
<keyword evidence="9" id="KW-1185">Reference proteome</keyword>
<dbReference type="InterPro" id="IPR006464">
    <property type="entry name" value="AcTrfase_RimI/Ard1"/>
</dbReference>
<feature type="domain" description="N-acetyltransferase" evidence="6">
    <location>
        <begin position="8"/>
        <end position="150"/>
    </location>
</feature>
<comment type="subcellular location">
    <subcellularLocation>
        <location evidence="5">Cytoplasm</location>
    </subcellularLocation>
</comment>
<evidence type="ECO:0000313" key="8">
    <source>
        <dbReference type="EMBL" id="WYJ93016.1"/>
    </source>
</evidence>
<dbReference type="PANTHER" id="PTHR43420">
    <property type="entry name" value="ACETYLTRANSFERASE"/>
    <property type="match status" value="1"/>
</dbReference>
<dbReference type="OrthoDB" id="9794566at2"/>
<evidence type="ECO:0000313" key="9">
    <source>
        <dbReference type="Proteomes" id="UP000196151"/>
    </source>
</evidence>
<dbReference type="RefSeq" id="WP_087640293.1">
    <property type="nucleotide sequence ID" value="NZ_CP147246.1"/>
</dbReference>
<evidence type="ECO:0000259" key="6">
    <source>
        <dbReference type="PROSITE" id="PS51186"/>
    </source>
</evidence>
<organism evidence="7">
    <name type="scientific">Candidatus Enterococcus dunnyi</name>
    <dbReference type="NCBI Taxonomy" id="1834192"/>
    <lineage>
        <taxon>Bacteria</taxon>
        <taxon>Bacillati</taxon>
        <taxon>Bacillota</taxon>
        <taxon>Bacilli</taxon>
        <taxon>Lactobacillales</taxon>
        <taxon>Enterococcaceae</taxon>
        <taxon>Enterococcus</taxon>
    </lineage>
</organism>
<evidence type="ECO:0000256" key="4">
    <source>
        <dbReference type="ARBA" id="ARBA00023315"/>
    </source>
</evidence>
<keyword evidence="2 5" id="KW-0963">Cytoplasm</keyword>
<dbReference type="PROSITE" id="PS51186">
    <property type="entry name" value="GNAT"/>
    <property type="match status" value="1"/>
</dbReference>
<evidence type="ECO:0000313" key="7">
    <source>
        <dbReference type="EMBL" id="OUZ35712.1"/>
    </source>
</evidence>
<evidence type="ECO:0000256" key="1">
    <source>
        <dbReference type="ARBA" id="ARBA00005395"/>
    </source>
</evidence>
<accession>A0A200JEX9</accession>
<keyword evidence="4" id="KW-0012">Acyltransferase</keyword>
<reference evidence="8" key="2">
    <citation type="submission" date="2017-05" db="EMBL/GenBank/DDBJ databases">
        <authorList>
            <consortium name="The Broad Institute Genomics Platform"/>
            <consortium name="The Broad Institute Genomic Center for Infectious Diseases"/>
            <person name="Earl A."/>
            <person name="Manson A."/>
            <person name="Schwartman J."/>
            <person name="Gilmore M."/>
            <person name="Abouelleil A."/>
            <person name="Cao P."/>
            <person name="Chapman S."/>
            <person name="Cusick C."/>
            <person name="Shea T."/>
            <person name="Young S."/>
            <person name="Neafsey D."/>
            <person name="Nusbaum C."/>
            <person name="Birren B."/>
        </authorList>
    </citation>
    <scope>NUCLEOTIDE SEQUENCE</scope>
    <source>
        <strain evidence="8">9D6_DIV0238</strain>
    </source>
</reference>
<dbReference type="GO" id="GO:0008999">
    <property type="term" value="F:protein-N-terminal-alanine acetyltransferase activity"/>
    <property type="evidence" value="ECO:0007669"/>
    <property type="project" value="UniProtKB-EC"/>
</dbReference>
<protein>
    <recommendedName>
        <fullName evidence="5">[Ribosomal protein bS18]-alanine N-acetyltransferase</fullName>
        <ecNumber evidence="5">2.3.1.266</ecNumber>
    </recommendedName>
</protein>
<dbReference type="EMBL" id="CP147246">
    <property type="protein sequence ID" value="WYJ93016.1"/>
    <property type="molecule type" value="Genomic_DNA"/>
</dbReference>
<dbReference type="InterPro" id="IPR050680">
    <property type="entry name" value="YpeA/RimI_acetyltransf"/>
</dbReference>
<name>A0A200JEX9_9ENTE</name>
<dbReference type="Pfam" id="PF00583">
    <property type="entry name" value="Acetyltransf_1"/>
    <property type="match status" value="1"/>
</dbReference>
<dbReference type="NCBIfam" id="TIGR01575">
    <property type="entry name" value="rimI"/>
    <property type="match status" value="1"/>
</dbReference>
<evidence type="ECO:0000256" key="2">
    <source>
        <dbReference type="ARBA" id="ARBA00022490"/>
    </source>
</evidence>
<evidence type="ECO:0000256" key="3">
    <source>
        <dbReference type="ARBA" id="ARBA00022679"/>
    </source>
</evidence>
<dbReference type="InterPro" id="IPR016181">
    <property type="entry name" value="Acyl_CoA_acyltransferase"/>
</dbReference>
<reference evidence="8" key="3">
    <citation type="submission" date="2024-03" db="EMBL/GenBank/DDBJ databases">
        <title>The Genome Sequence of Enterococcus sp. DIV0238c.</title>
        <authorList>
            <consortium name="The Broad Institute Genomics Platform"/>
            <consortium name="The Broad Institute Microbial Omics Core"/>
            <consortium name="The Broad Institute Genomic Center for Infectious Diseases"/>
            <person name="Earl A."/>
            <person name="Manson A."/>
            <person name="Gilmore M."/>
            <person name="Schwartman J."/>
            <person name="Shea T."/>
            <person name="Abouelleil A."/>
            <person name="Cao P."/>
            <person name="Chapman S."/>
            <person name="Cusick C."/>
            <person name="Young S."/>
            <person name="Neafsey D."/>
            <person name="Nusbaum C."/>
            <person name="Birren B."/>
        </authorList>
    </citation>
    <scope>NUCLEOTIDE SEQUENCE</scope>
    <source>
        <strain evidence="8">9D6_DIV0238</strain>
    </source>
</reference>
<dbReference type="AlphaFoldDB" id="A0A200JEX9"/>
<proteinExistence type="inferred from homology"/>
<dbReference type="CDD" id="cd04301">
    <property type="entry name" value="NAT_SF"/>
    <property type="match status" value="1"/>
</dbReference>
<keyword evidence="3 7" id="KW-0808">Transferase</keyword>
<comment type="catalytic activity">
    <reaction evidence="5">
        <text>N-terminal L-alanyl-[ribosomal protein bS18] + acetyl-CoA = N-terminal N(alpha)-acetyl-L-alanyl-[ribosomal protein bS18] + CoA + H(+)</text>
        <dbReference type="Rhea" id="RHEA:43756"/>
        <dbReference type="Rhea" id="RHEA-COMP:10676"/>
        <dbReference type="Rhea" id="RHEA-COMP:10677"/>
        <dbReference type="ChEBI" id="CHEBI:15378"/>
        <dbReference type="ChEBI" id="CHEBI:57287"/>
        <dbReference type="ChEBI" id="CHEBI:57288"/>
        <dbReference type="ChEBI" id="CHEBI:64718"/>
        <dbReference type="ChEBI" id="CHEBI:83683"/>
        <dbReference type="EC" id="2.3.1.266"/>
    </reaction>
</comment>
<dbReference type="InterPro" id="IPR000182">
    <property type="entry name" value="GNAT_dom"/>
</dbReference>
<gene>
    <name evidence="8" type="ORF">A5889_000495</name>
    <name evidence="7" type="ORF">A5889_001188</name>
</gene>